<name>A0A378LBI4_9GAMM</name>
<reference evidence="2 4" key="1">
    <citation type="submission" date="2015-11" db="EMBL/GenBank/DDBJ databases">
        <title>Genomic analysis of 38 Legionella species identifies large and diverse effector repertoires.</title>
        <authorList>
            <person name="Burstein D."/>
            <person name="Amaro F."/>
            <person name="Zusman T."/>
            <person name="Lifshitz Z."/>
            <person name="Cohen O."/>
            <person name="Gilbert J.A."/>
            <person name="Pupko T."/>
            <person name="Shuman H.A."/>
            <person name="Segal G."/>
        </authorList>
    </citation>
    <scope>NUCLEOTIDE SEQUENCE [LARGE SCALE GENOMIC DNA]</scope>
    <source>
        <strain evidence="2 4">SC-18-C9</strain>
    </source>
</reference>
<feature type="compositionally biased region" description="Polar residues" evidence="1">
    <location>
        <begin position="262"/>
        <end position="275"/>
    </location>
</feature>
<feature type="region of interest" description="Disordered" evidence="1">
    <location>
        <begin position="262"/>
        <end position="332"/>
    </location>
</feature>
<sequence length="332" mass="37216">MAFTYEQIIALENPYEQLSNSDALAENAKVLDALNSKEQIAMATKIIAACPEAKFKQYGHHIKALDSLTKREGAFHDVITEAYQVRQRINSLLDPRNKSPHALFLAKEFNPAPFHQFSALTKQVLESNESAIAERLALCAPKQDRSQIAHNLGIAFPKSVLTEKIHHAFMLRGNIERLLLSDNPEKFFTSRDYNADTCKMFANMFRTLLNGHEESVGEKLCALESTSLSAIKRELDLLHTEAFDETSPFKLIADAISAKESSVQKKNGSQASNPNGFLYKRSPTPPLSVKSLSLEQFESGSREADDEKELSHGESSEKEEEEDVEESYFTPF</sequence>
<dbReference type="EMBL" id="UGOY01000001">
    <property type="protein sequence ID" value="STY21441.1"/>
    <property type="molecule type" value="Genomic_DNA"/>
</dbReference>
<feature type="compositionally biased region" description="Acidic residues" evidence="1">
    <location>
        <begin position="317"/>
        <end position="326"/>
    </location>
</feature>
<feature type="compositionally biased region" description="Basic and acidic residues" evidence="1">
    <location>
        <begin position="300"/>
        <end position="316"/>
    </location>
</feature>
<reference evidence="3 5" key="2">
    <citation type="submission" date="2018-06" db="EMBL/GenBank/DDBJ databases">
        <authorList>
            <consortium name="Pathogen Informatics"/>
            <person name="Doyle S."/>
        </authorList>
    </citation>
    <scope>NUCLEOTIDE SEQUENCE [LARGE SCALE GENOMIC DNA]</scope>
    <source>
        <strain evidence="3 5">NCTC11991</strain>
    </source>
</reference>
<evidence type="ECO:0000313" key="5">
    <source>
        <dbReference type="Proteomes" id="UP000255110"/>
    </source>
</evidence>
<proteinExistence type="predicted"/>
<gene>
    <name evidence="2" type="ORF">Lstg_0674</name>
    <name evidence="3" type="ORF">NCTC11991_00009</name>
</gene>
<dbReference type="OrthoDB" id="5652954at2"/>
<dbReference type="EMBL" id="LNYZ01000005">
    <property type="protein sequence ID" value="KTD79458.1"/>
    <property type="molecule type" value="Genomic_DNA"/>
</dbReference>
<dbReference type="STRING" id="460.Lstg_0674"/>
<feature type="compositionally biased region" description="Polar residues" evidence="1">
    <location>
        <begin position="290"/>
        <end position="299"/>
    </location>
</feature>
<accession>A0A378LBI4</accession>
<dbReference type="AlphaFoldDB" id="A0A378LBI4"/>
<dbReference type="RefSeq" id="WP_065235597.1">
    <property type="nucleotide sequence ID" value="NZ_CAAAIO010000004.1"/>
</dbReference>
<dbReference type="Proteomes" id="UP000255110">
    <property type="component" value="Unassembled WGS sequence"/>
</dbReference>
<evidence type="ECO:0000313" key="2">
    <source>
        <dbReference type="EMBL" id="KTD79458.1"/>
    </source>
</evidence>
<keyword evidence="4" id="KW-1185">Reference proteome</keyword>
<evidence type="ECO:0000313" key="4">
    <source>
        <dbReference type="Proteomes" id="UP000054820"/>
    </source>
</evidence>
<evidence type="ECO:0000256" key="1">
    <source>
        <dbReference type="SAM" id="MobiDB-lite"/>
    </source>
</evidence>
<organism evidence="3 5">
    <name type="scientific">Legionella steigerwaltii</name>
    <dbReference type="NCBI Taxonomy" id="460"/>
    <lineage>
        <taxon>Bacteria</taxon>
        <taxon>Pseudomonadati</taxon>
        <taxon>Pseudomonadota</taxon>
        <taxon>Gammaproteobacteria</taxon>
        <taxon>Legionellales</taxon>
        <taxon>Legionellaceae</taxon>
        <taxon>Legionella</taxon>
    </lineage>
</organism>
<evidence type="ECO:0000313" key="3">
    <source>
        <dbReference type="EMBL" id="STY21441.1"/>
    </source>
</evidence>
<dbReference type="Proteomes" id="UP000054820">
    <property type="component" value="Unassembled WGS sequence"/>
</dbReference>
<protein>
    <submittedName>
        <fullName evidence="3">Uncharacterized protein</fullName>
    </submittedName>
</protein>
<dbReference type="NCBIfam" id="NF045532">
    <property type="entry name" value="T4SS_lpg0008"/>
    <property type="match status" value="1"/>
</dbReference>